<evidence type="ECO:0000313" key="2">
    <source>
        <dbReference type="EMBL" id="KAF7423761.1"/>
    </source>
</evidence>
<keyword evidence="3" id="KW-1185">Reference proteome</keyword>
<name>A0A834P124_VESPE</name>
<organism evidence="2 3">
    <name type="scientific">Vespula pensylvanica</name>
    <name type="common">Western yellow jacket</name>
    <name type="synonym">Wasp</name>
    <dbReference type="NCBI Taxonomy" id="30213"/>
    <lineage>
        <taxon>Eukaryota</taxon>
        <taxon>Metazoa</taxon>
        <taxon>Ecdysozoa</taxon>
        <taxon>Arthropoda</taxon>
        <taxon>Hexapoda</taxon>
        <taxon>Insecta</taxon>
        <taxon>Pterygota</taxon>
        <taxon>Neoptera</taxon>
        <taxon>Endopterygota</taxon>
        <taxon>Hymenoptera</taxon>
        <taxon>Apocrita</taxon>
        <taxon>Aculeata</taxon>
        <taxon>Vespoidea</taxon>
        <taxon>Vespidae</taxon>
        <taxon>Vespinae</taxon>
        <taxon>Vespula</taxon>
    </lineage>
</organism>
<sequence>MHPQLFAAMGPTSAPSPKGKDSGDVGDGDGDGGVGGGLLLLPLPLLLLRATSNDFPLIIKSLISFRPFLCLRLVVFRVTPMDTLIPLEIEEEEK</sequence>
<accession>A0A834P124</accession>
<proteinExistence type="predicted"/>
<dbReference type="AlphaFoldDB" id="A0A834P124"/>
<comment type="caution">
    <text evidence="2">The sequence shown here is derived from an EMBL/GenBank/DDBJ whole genome shotgun (WGS) entry which is preliminary data.</text>
</comment>
<reference evidence="2" key="1">
    <citation type="journal article" date="2020" name="G3 (Bethesda)">
        <title>High-Quality Assemblies for Three Invasive Social Wasps from the &lt;i&gt;Vespula&lt;/i&gt; Genus.</title>
        <authorList>
            <person name="Harrop T.W.R."/>
            <person name="Guhlin J."/>
            <person name="McLaughlin G.M."/>
            <person name="Permina E."/>
            <person name="Stockwell P."/>
            <person name="Gilligan J."/>
            <person name="Le Lec M.F."/>
            <person name="Gruber M.A.M."/>
            <person name="Quinn O."/>
            <person name="Lovegrove M."/>
            <person name="Duncan E.J."/>
            <person name="Remnant E.J."/>
            <person name="Van Eeckhoven J."/>
            <person name="Graham B."/>
            <person name="Knapp R.A."/>
            <person name="Langford K.W."/>
            <person name="Kronenberg Z."/>
            <person name="Press M.O."/>
            <person name="Eacker S.M."/>
            <person name="Wilson-Rankin E.E."/>
            <person name="Purcell J."/>
            <person name="Lester P.J."/>
            <person name="Dearden P.K."/>
        </authorList>
    </citation>
    <scope>NUCLEOTIDE SEQUENCE</scope>
    <source>
        <strain evidence="2">Volc-1</strain>
    </source>
</reference>
<evidence type="ECO:0000313" key="3">
    <source>
        <dbReference type="Proteomes" id="UP000600918"/>
    </source>
</evidence>
<feature type="region of interest" description="Disordered" evidence="1">
    <location>
        <begin position="1"/>
        <end position="30"/>
    </location>
</feature>
<protein>
    <submittedName>
        <fullName evidence="2">Uncharacterized protein</fullName>
    </submittedName>
</protein>
<evidence type="ECO:0000256" key="1">
    <source>
        <dbReference type="SAM" id="MobiDB-lite"/>
    </source>
</evidence>
<dbReference type="Proteomes" id="UP000600918">
    <property type="component" value="Unassembled WGS sequence"/>
</dbReference>
<dbReference type="EMBL" id="JACSDY010000007">
    <property type="protein sequence ID" value="KAF7423761.1"/>
    <property type="molecule type" value="Genomic_DNA"/>
</dbReference>
<gene>
    <name evidence="2" type="ORF">H0235_009044</name>
</gene>